<dbReference type="EMBL" id="BLKM01000529">
    <property type="protein sequence ID" value="GFG35125.1"/>
    <property type="molecule type" value="Genomic_DNA"/>
</dbReference>
<name>A0A6L2PXD6_COPFO</name>
<accession>A0A6L2PXD6</accession>
<protein>
    <submittedName>
        <fullName evidence="1">Uncharacterized protein</fullName>
    </submittedName>
</protein>
<dbReference type="InParanoid" id="A0A6L2PXD6"/>
<gene>
    <name evidence="1" type="ORF">Cfor_09612</name>
</gene>
<evidence type="ECO:0000313" key="1">
    <source>
        <dbReference type="EMBL" id="GFG35125.1"/>
    </source>
</evidence>
<dbReference type="AlphaFoldDB" id="A0A6L2PXD6"/>
<organism evidence="1 2">
    <name type="scientific">Coptotermes formosanus</name>
    <name type="common">Formosan subterranean termite</name>
    <dbReference type="NCBI Taxonomy" id="36987"/>
    <lineage>
        <taxon>Eukaryota</taxon>
        <taxon>Metazoa</taxon>
        <taxon>Ecdysozoa</taxon>
        <taxon>Arthropoda</taxon>
        <taxon>Hexapoda</taxon>
        <taxon>Insecta</taxon>
        <taxon>Pterygota</taxon>
        <taxon>Neoptera</taxon>
        <taxon>Polyneoptera</taxon>
        <taxon>Dictyoptera</taxon>
        <taxon>Blattodea</taxon>
        <taxon>Blattoidea</taxon>
        <taxon>Termitoidae</taxon>
        <taxon>Rhinotermitidae</taxon>
        <taxon>Coptotermes</taxon>
    </lineage>
</organism>
<feature type="non-terminal residue" evidence="1">
    <location>
        <position position="1"/>
    </location>
</feature>
<sequence length="76" mass="8119">AATRLRAMNSCVVLLTSTLLVGAILVLSISHTAESAALTSHRSNFVSDQDSEADSEYVLDLLARLGQSVMRANDLE</sequence>
<proteinExistence type="predicted"/>
<evidence type="ECO:0000313" key="2">
    <source>
        <dbReference type="Proteomes" id="UP000502823"/>
    </source>
</evidence>
<keyword evidence="2" id="KW-1185">Reference proteome</keyword>
<dbReference type="OrthoDB" id="6495587at2759"/>
<dbReference type="Proteomes" id="UP000502823">
    <property type="component" value="Unassembled WGS sequence"/>
</dbReference>
<reference evidence="2" key="1">
    <citation type="submission" date="2020-01" db="EMBL/GenBank/DDBJ databases">
        <title>Draft genome sequence of the Termite Coptotermes fromosanus.</title>
        <authorList>
            <person name="Itakura S."/>
            <person name="Yosikawa Y."/>
            <person name="Umezawa K."/>
        </authorList>
    </citation>
    <scope>NUCLEOTIDE SEQUENCE [LARGE SCALE GENOMIC DNA]</scope>
</reference>
<feature type="non-terminal residue" evidence="1">
    <location>
        <position position="76"/>
    </location>
</feature>
<comment type="caution">
    <text evidence="1">The sequence shown here is derived from an EMBL/GenBank/DDBJ whole genome shotgun (WGS) entry which is preliminary data.</text>
</comment>